<accession>A0ABS3C1R4</accession>
<dbReference type="InterPro" id="IPR039425">
    <property type="entry name" value="RNA_pol_sigma-70-like"/>
</dbReference>
<dbReference type="RefSeq" id="WP_206577650.1">
    <property type="nucleotide sequence ID" value="NZ_JAFKCT010000002.1"/>
</dbReference>
<dbReference type="PANTHER" id="PTHR43133:SF8">
    <property type="entry name" value="RNA POLYMERASE SIGMA FACTOR HI_1459-RELATED"/>
    <property type="match status" value="1"/>
</dbReference>
<gene>
    <name evidence="6" type="ORF">J0A68_07980</name>
</gene>
<dbReference type="InterPro" id="IPR013325">
    <property type="entry name" value="RNA_pol_sigma_r2"/>
</dbReference>
<protein>
    <submittedName>
        <fullName evidence="6">Sigma-70 family RNA polymerase sigma factor</fullName>
    </submittedName>
</protein>
<evidence type="ECO:0000256" key="5">
    <source>
        <dbReference type="ARBA" id="ARBA00023163"/>
    </source>
</evidence>
<evidence type="ECO:0000256" key="4">
    <source>
        <dbReference type="ARBA" id="ARBA00023125"/>
    </source>
</evidence>
<dbReference type="InterPro" id="IPR014284">
    <property type="entry name" value="RNA_pol_sigma-70_dom"/>
</dbReference>
<dbReference type="NCBIfam" id="TIGR02937">
    <property type="entry name" value="sigma70-ECF"/>
    <property type="match status" value="1"/>
</dbReference>
<dbReference type="InterPro" id="IPR036388">
    <property type="entry name" value="WH-like_DNA-bd_sf"/>
</dbReference>
<dbReference type="SUPFAM" id="SSF88659">
    <property type="entry name" value="Sigma3 and sigma4 domains of RNA polymerase sigma factors"/>
    <property type="match status" value="1"/>
</dbReference>
<dbReference type="Gene3D" id="1.10.1740.10">
    <property type="match status" value="1"/>
</dbReference>
<comment type="similarity">
    <text evidence="1">Belongs to the sigma-70 factor family. ECF subfamily.</text>
</comment>
<evidence type="ECO:0000256" key="1">
    <source>
        <dbReference type="ARBA" id="ARBA00010641"/>
    </source>
</evidence>
<dbReference type="EMBL" id="JAFKCT010000002">
    <property type="protein sequence ID" value="MBN7810888.1"/>
    <property type="molecule type" value="Genomic_DNA"/>
</dbReference>
<dbReference type="Gene3D" id="1.10.10.10">
    <property type="entry name" value="Winged helix-like DNA-binding domain superfamily/Winged helix DNA-binding domain"/>
    <property type="match status" value="1"/>
</dbReference>
<dbReference type="Proteomes" id="UP000664317">
    <property type="component" value="Unassembled WGS sequence"/>
</dbReference>
<comment type="caution">
    <text evidence="6">The sequence shown here is derived from an EMBL/GenBank/DDBJ whole genome shotgun (WGS) entry which is preliminary data.</text>
</comment>
<keyword evidence="5" id="KW-0804">Transcription</keyword>
<keyword evidence="7" id="KW-1185">Reference proteome</keyword>
<organism evidence="6 7">
    <name type="scientific">Algoriphagus oliviformis</name>
    <dbReference type="NCBI Taxonomy" id="2811231"/>
    <lineage>
        <taxon>Bacteria</taxon>
        <taxon>Pseudomonadati</taxon>
        <taxon>Bacteroidota</taxon>
        <taxon>Cytophagia</taxon>
        <taxon>Cytophagales</taxon>
        <taxon>Cyclobacteriaceae</taxon>
        <taxon>Algoriphagus</taxon>
    </lineage>
</organism>
<sequence>MTSKTDLNPVKPTAKEWLETAYAENLPWFERYVAKNSGTSQEAKDIFQDSLSVAWINLRNGKFVGIESDFTAYVRQICKYKWMDELKRKGRFGHSLDLSGVEEPQVESGELEEAFGDLDVLHRSMSSLGDKCKTILNSFYFLKQSLQELSQSIGVTDQSVKTMKYRCMNRLRAAYLQLINTHEEA</sequence>
<evidence type="ECO:0000256" key="3">
    <source>
        <dbReference type="ARBA" id="ARBA00023082"/>
    </source>
</evidence>
<keyword evidence="3" id="KW-0731">Sigma factor</keyword>
<evidence type="ECO:0000313" key="6">
    <source>
        <dbReference type="EMBL" id="MBN7810888.1"/>
    </source>
</evidence>
<reference evidence="6 7" key="1">
    <citation type="submission" date="2021-03" db="EMBL/GenBank/DDBJ databases">
        <title>novel species isolated from a fishpond in China.</title>
        <authorList>
            <person name="Lu H."/>
            <person name="Cai Z."/>
        </authorList>
    </citation>
    <scope>NUCLEOTIDE SEQUENCE [LARGE SCALE GENOMIC DNA]</scope>
    <source>
        <strain evidence="6 7">H41</strain>
    </source>
</reference>
<name>A0ABS3C1R4_9BACT</name>
<dbReference type="SUPFAM" id="SSF88946">
    <property type="entry name" value="Sigma2 domain of RNA polymerase sigma factors"/>
    <property type="match status" value="1"/>
</dbReference>
<evidence type="ECO:0000256" key="2">
    <source>
        <dbReference type="ARBA" id="ARBA00023015"/>
    </source>
</evidence>
<dbReference type="InterPro" id="IPR013324">
    <property type="entry name" value="RNA_pol_sigma_r3/r4-like"/>
</dbReference>
<evidence type="ECO:0000313" key="7">
    <source>
        <dbReference type="Proteomes" id="UP000664317"/>
    </source>
</evidence>
<keyword evidence="2" id="KW-0805">Transcription regulation</keyword>
<proteinExistence type="inferred from homology"/>
<dbReference type="PANTHER" id="PTHR43133">
    <property type="entry name" value="RNA POLYMERASE ECF-TYPE SIGMA FACTO"/>
    <property type="match status" value="1"/>
</dbReference>
<keyword evidence="4" id="KW-0238">DNA-binding</keyword>